<keyword evidence="2" id="KW-1185">Reference proteome</keyword>
<dbReference type="Proteomes" id="UP000805649">
    <property type="component" value="Unassembled WGS sequence"/>
</dbReference>
<gene>
    <name evidence="1" type="ORF">CTRU02_213233</name>
</gene>
<accession>A0ACC3YK43</accession>
<evidence type="ECO:0000313" key="1">
    <source>
        <dbReference type="EMBL" id="KAL0932280.1"/>
    </source>
</evidence>
<name>A0ACC3YK43_COLTU</name>
<protein>
    <submittedName>
        <fullName evidence="1">GDSL-like Lipase/Acylhydrolase</fullName>
    </submittedName>
</protein>
<evidence type="ECO:0000313" key="2">
    <source>
        <dbReference type="Proteomes" id="UP000805649"/>
    </source>
</evidence>
<organism evidence="1 2">
    <name type="scientific">Colletotrichum truncatum</name>
    <name type="common">Anthracnose fungus</name>
    <name type="synonym">Colletotrichum capsici</name>
    <dbReference type="NCBI Taxonomy" id="5467"/>
    <lineage>
        <taxon>Eukaryota</taxon>
        <taxon>Fungi</taxon>
        <taxon>Dikarya</taxon>
        <taxon>Ascomycota</taxon>
        <taxon>Pezizomycotina</taxon>
        <taxon>Sordariomycetes</taxon>
        <taxon>Hypocreomycetidae</taxon>
        <taxon>Glomerellales</taxon>
        <taxon>Glomerellaceae</taxon>
        <taxon>Colletotrichum</taxon>
        <taxon>Colletotrichum truncatum species complex</taxon>
    </lineage>
</organism>
<proteinExistence type="predicted"/>
<reference evidence="1 2" key="1">
    <citation type="journal article" date="2020" name="Phytopathology">
        <title>Genome Sequence Resources of Colletotrichum truncatum, C. plurivorum, C. musicola, and C. sojae: Four Species Pathogenic to Soybean (Glycine max).</title>
        <authorList>
            <person name="Rogerio F."/>
            <person name="Boufleur T.R."/>
            <person name="Ciampi-Guillardi M."/>
            <person name="Sukno S.A."/>
            <person name="Thon M.R."/>
            <person name="Massola Junior N.S."/>
            <person name="Baroncelli R."/>
        </authorList>
    </citation>
    <scope>NUCLEOTIDE SEQUENCE [LARGE SCALE GENOMIC DNA]</scope>
    <source>
        <strain evidence="1 2">CMES1059</strain>
    </source>
</reference>
<comment type="caution">
    <text evidence="1">The sequence shown here is derived from an EMBL/GenBank/DDBJ whole genome shotgun (WGS) entry which is preliminary data.</text>
</comment>
<sequence length="279" mass="30562">MKLSIASAAALFASLTLGAANYLDYKGAVLGQVIKEGVELRILPIGDSITVGWPSLDRNGYRLRLKELLSVSVQSSQLVLSESMPNFVTANKVVFAGTTSSGNMSDPYYSGWVGMTIKYMTDNIYPALKQRPNIILIHAGTNDMNPRPGISQEGHEPAGAAIRLGNLIDKIVAICPDATVLVAQIVNTCDPDQRPQTMQFQKLIPGVVEKRRKAGRRVLAVNFATLGDSILYRDCIHPSTKGYHRMADYWYDFITQIPKEWISAPVGPDPVRSNGDQNI</sequence>
<dbReference type="EMBL" id="VUJX02000009">
    <property type="protein sequence ID" value="KAL0932280.1"/>
    <property type="molecule type" value="Genomic_DNA"/>
</dbReference>